<dbReference type="AlphaFoldDB" id="A0A8J5XDU0"/>
<reference evidence="1" key="1">
    <citation type="submission" date="2021-05" db="EMBL/GenBank/DDBJ databases">
        <title>The genome of the haptophyte Pavlova lutheri (Diacronema luteri, Pavlovales) - a model for lipid biosynthesis in eukaryotic algae.</title>
        <authorList>
            <person name="Hulatt C.J."/>
            <person name="Posewitz M.C."/>
        </authorList>
    </citation>
    <scope>NUCLEOTIDE SEQUENCE</scope>
    <source>
        <strain evidence="1">NIVA-4/92</strain>
    </source>
</reference>
<dbReference type="Proteomes" id="UP000751190">
    <property type="component" value="Unassembled WGS sequence"/>
</dbReference>
<evidence type="ECO:0000313" key="2">
    <source>
        <dbReference type="Proteomes" id="UP000751190"/>
    </source>
</evidence>
<dbReference type="OrthoDB" id="10385523at2759"/>
<evidence type="ECO:0000313" key="1">
    <source>
        <dbReference type="EMBL" id="KAG8458824.1"/>
    </source>
</evidence>
<protein>
    <submittedName>
        <fullName evidence="1">Uncharacterized protein</fullName>
    </submittedName>
</protein>
<comment type="caution">
    <text evidence="1">The sequence shown here is derived from an EMBL/GenBank/DDBJ whole genome shotgun (WGS) entry which is preliminary data.</text>
</comment>
<sequence length="100" mass="11567">MAQQPSLAWRLVQHAWAKVRHTTQNIDDSPFKVPWRSWLFAGTVVTVLYTIDIPEHARRMAAERERARLDALGLRSVHRELEGGGYLMRDGSIRRSLDDE</sequence>
<gene>
    <name evidence="1" type="ORF">KFE25_005251</name>
</gene>
<keyword evidence="2" id="KW-1185">Reference proteome</keyword>
<accession>A0A8J5XDU0</accession>
<dbReference type="EMBL" id="JAGTXO010000047">
    <property type="protein sequence ID" value="KAG8458824.1"/>
    <property type="molecule type" value="Genomic_DNA"/>
</dbReference>
<name>A0A8J5XDU0_DIALT</name>
<proteinExistence type="predicted"/>
<organism evidence="1 2">
    <name type="scientific">Diacronema lutheri</name>
    <name type="common">Unicellular marine alga</name>
    <name type="synonym">Monochrysis lutheri</name>
    <dbReference type="NCBI Taxonomy" id="2081491"/>
    <lineage>
        <taxon>Eukaryota</taxon>
        <taxon>Haptista</taxon>
        <taxon>Haptophyta</taxon>
        <taxon>Pavlovophyceae</taxon>
        <taxon>Pavlovales</taxon>
        <taxon>Pavlovaceae</taxon>
        <taxon>Diacronema</taxon>
    </lineage>
</organism>